<keyword evidence="8 10" id="KW-1133">Transmembrane helix</keyword>
<keyword evidence="9 10" id="KW-0472">Membrane</keyword>
<name>A0A1P8UXB1_9RHOB</name>
<sequence>MTRARRTRGLTLIELVIAMALFALVAVMGLQSLTGMMRLRDGLDARSRSSAELAMASGLLRADLSAALPRLFYPPGGGQPRAALQSDDLRLALSTGGQPYLARDLQTRRLTQRTVPQRVEWRLDRVQSTLYRASWNSLLPESASQRSPETAVIGGVQRLRIRSYWPQIGWIDGTVPPAGSLPPQRRAPADRDGGMASLEFYSGTLPLAVELTLAIDGIGDITLLEHL</sequence>
<dbReference type="OrthoDB" id="7869574at2"/>
<dbReference type="PROSITE" id="PS00409">
    <property type="entry name" value="PROKAR_NTER_METHYL"/>
    <property type="match status" value="1"/>
</dbReference>
<reference evidence="11 12" key="1">
    <citation type="submission" date="2016-04" db="EMBL/GenBank/DDBJ databases">
        <title>Deep-sea bacteria in the southern Pacific.</title>
        <authorList>
            <person name="Tang K."/>
        </authorList>
    </citation>
    <scope>NUCLEOTIDE SEQUENCE [LARGE SCALE GENOMIC DNA]</scope>
    <source>
        <strain evidence="11 12">JLT2014</strain>
    </source>
</reference>
<evidence type="ECO:0000313" key="11">
    <source>
        <dbReference type="EMBL" id="APZ54041.1"/>
    </source>
</evidence>
<dbReference type="GO" id="GO:0015628">
    <property type="term" value="P:protein secretion by the type II secretion system"/>
    <property type="evidence" value="ECO:0007669"/>
    <property type="project" value="InterPro"/>
</dbReference>
<evidence type="ECO:0000256" key="5">
    <source>
        <dbReference type="ARBA" id="ARBA00022481"/>
    </source>
</evidence>
<evidence type="ECO:0000256" key="10">
    <source>
        <dbReference type="SAM" id="Phobius"/>
    </source>
</evidence>
<dbReference type="InterPro" id="IPR010055">
    <property type="entry name" value="T2SS_protein-GspJ"/>
</dbReference>
<dbReference type="KEGG" id="paby:Ga0080574_TMP3707"/>
<dbReference type="InterPro" id="IPR051621">
    <property type="entry name" value="T2SS_protein_J"/>
</dbReference>
<keyword evidence="4" id="KW-1003">Cell membrane</keyword>
<evidence type="ECO:0000256" key="9">
    <source>
        <dbReference type="ARBA" id="ARBA00023136"/>
    </source>
</evidence>
<dbReference type="NCBIfam" id="TIGR02532">
    <property type="entry name" value="IV_pilin_GFxxxE"/>
    <property type="match status" value="1"/>
</dbReference>
<comment type="similarity">
    <text evidence="2">Belongs to the GSP J family.</text>
</comment>
<keyword evidence="12" id="KW-1185">Reference proteome</keyword>
<dbReference type="PANTHER" id="PTHR39583:SF2">
    <property type="entry name" value="TYPE II SECRETION SYSTEM PROTEIN J"/>
    <property type="match status" value="1"/>
</dbReference>
<dbReference type="GO" id="GO:0005886">
    <property type="term" value="C:plasma membrane"/>
    <property type="evidence" value="ECO:0007669"/>
    <property type="project" value="UniProtKB-SubCell"/>
</dbReference>
<dbReference type="InterPro" id="IPR045584">
    <property type="entry name" value="Pilin-like"/>
</dbReference>
<proteinExistence type="inferred from homology"/>
<evidence type="ECO:0000256" key="3">
    <source>
        <dbReference type="ARBA" id="ARBA00021539"/>
    </source>
</evidence>
<dbReference type="EMBL" id="CP015093">
    <property type="protein sequence ID" value="APZ54041.1"/>
    <property type="molecule type" value="Genomic_DNA"/>
</dbReference>
<evidence type="ECO:0000256" key="7">
    <source>
        <dbReference type="ARBA" id="ARBA00022692"/>
    </source>
</evidence>
<dbReference type="AlphaFoldDB" id="A0A1P8UXB1"/>
<evidence type="ECO:0000256" key="2">
    <source>
        <dbReference type="ARBA" id="ARBA00011084"/>
    </source>
</evidence>
<evidence type="ECO:0000256" key="8">
    <source>
        <dbReference type="ARBA" id="ARBA00022989"/>
    </source>
</evidence>
<dbReference type="InterPro" id="IPR012902">
    <property type="entry name" value="N_methyl_site"/>
</dbReference>
<dbReference type="Pfam" id="PF07963">
    <property type="entry name" value="N_methyl"/>
    <property type="match status" value="1"/>
</dbReference>
<protein>
    <recommendedName>
        <fullName evidence="3">Type II secretion system protein J</fullName>
    </recommendedName>
</protein>
<keyword evidence="7 10" id="KW-0812">Transmembrane</keyword>
<dbReference type="PANTHER" id="PTHR39583">
    <property type="entry name" value="TYPE II SECRETION SYSTEM PROTEIN J-RELATED"/>
    <property type="match status" value="1"/>
</dbReference>
<dbReference type="Gene3D" id="3.10.610.10">
    <property type="entry name" value="GSPII I/J protein-like"/>
    <property type="match status" value="1"/>
</dbReference>
<keyword evidence="5" id="KW-0488">Methylation</keyword>
<evidence type="ECO:0000256" key="6">
    <source>
        <dbReference type="ARBA" id="ARBA00022519"/>
    </source>
</evidence>
<gene>
    <name evidence="11" type="ORF">Ga0080574_TMP3707</name>
</gene>
<evidence type="ECO:0000256" key="1">
    <source>
        <dbReference type="ARBA" id="ARBA00004377"/>
    </source>
</evidence>
<dbReference type="SUPFAM" id="SSF54523">
    <property type="entry name" value="Pili subunits"/>
    <property type="match status" value="1"/>
</dbReference>
<accession>A0A1P8UXB1</accession>
<dbReference type="Proteomes" id="UP000187059">
    <property type="component" value="Chromosome"/>
</dbReference>
<dbReference type="STRING" id="1250539.Ga0080574_TMP3707"/>
<dbReference type="GO" id="GO:0015627">
    <property type="term" value="C:type II protein secretion system complex"/>
    <property type="evidence" value="ECO:0007669"/>
    <property type="project" value="InterPro"/>
</dbReference>
<keyword evidence="6" id="KW-0997">Cell inner membrane</keyword>
<evidence type="ECO:0000313" key="12">
    <source>
        <dbReference type="Proteomes" id="UP000187059"/>
    </source>
</evidence>
<organism evidence="11 12">
    <name type="scientific">Salipiger abyssi</name>
    <dbReference type="NCBI Taxonomy" id="1250539"/>
    <lineage>
        <taxon>Bacteria</taxon>
        <taxon>Pseudomonadati</taxon>
        <taxon>Pseudomonadota</taxon>
        <taxon>Alphaproteobacteria</taxon>
        <taxon>Rhodobacterales</taxon>
        <taxon>Roseobacteraceae</taxon>
        <taxon>Salipiger</taxon>
    </lineage>
</organism>
<dbReference type="Pfam" id="PF11612">
    <property type="entry name" value="T2SSJ"/>
    <property type="match status" value="1"/>
</dbReference>
<dbReference type="RefSeq" id="WP_076703186.1">
    <property type="nucleotide sequence ID" value="NZ_CP015093.1"/>
</dbReference>
<feature type="transmembrane region" description="Helical" evidence="10">
    <location>
        <begin position="12"/>
        <end position="30"/>
    </location>
</feature>
<comment type="subcellular location">
    <subcellularLocation>
        <location evidence="1">Cell inner membrane</location>
        <topology evidence="1">Single-pass membrane protein</topology>
    </subcellularLocation>
</comment>
<evidence type="ECO:0000256" key="4">
    <source>
        <dbReference type="ARBA" id="ARBA00022475"/>
    </source>
</evidence>